<dbReference type="InterPro" id="IPR038729">
    <property type="entry name" value="Rad50/SbcC_AAA"/>
</dbReference>
<organism evidence="3 4">
    <name type="scientific">Aminobacter ciceronei</name>
    <dbReference type="NCBI Taxonomy" id="150723"/>
    <lineage>
        <taxon>Bacteria</taxon>
        <taxon>Pseudomonadati</taxon>
        <taxon>Pseudomonadota</taxon>
        <taxon>Alphaproteobacteria</taxon>
        <taxon>Hyphomicrobiales</taxon>
        <taxon>Phyllobacteriaceae</taxon>
        <taxon>Aminobacter</taxon>
    </lineage>
</organism>
<sequence>MCEMLPDQQKANSFETFFPNGSAWVRVDFHLHTRADKEFAYTGQDNDFVSAYIAALKAAGIRLGVVTNHNKFDLQEFRALRRAARQEGIGLLPGVELSVNDGANGVHALIMFSDEWLENGHDFINAFLGNTFSGRTPTQYENENARSNEDIVSTLKTLEQFNRDFLVVFAHVEASSGLWNEVKGGRMQELAANPLVQKYCLGFQKVRTHDVPDRVGRTKVKQWWPQYPAEVEGSDPKSIEQIGKGEHTFLKLGDLTYEAVKFALRDFEFRAAGAALKLTHGYIEAVRFEGGLLDGVRIPLSPHLNCLIGIQGSGKSSALECLRWALDIPFGDRPQDRKYKEDLVPFVLKSGGRVTVEAVDHLGSKYEVRRILGHDPEVYLNGVLRRGVAVRQSVIRNPLYFGQKDLSAAGQDFGKDLVEKLVGESLRSIRESIATEAGELKSAVTLLQAIQTDTEKLTGFRQELAALEYQIEQFDKHGVKDKLEKQLAYNQDASFVTSVDEKAESWSEAVGDLADEGIELLDALAVPGSKYNAAFFADYALALAELKASVASIKAVQTAIDIVRDKLGEKHAALNGTIGGLKEEFASVERELLETLADKGVTALQPDDYLKSTDRKRGIEGKIAELVTATSKAADRRELVANTSSALNEKWLEEYRVTAAALDKINNVQSELKITSTFKGDKKAFTMRLEAALKGSSVRSESIEAICGKYVDFAAIYANLDEAAALAKGRADAFREYFLRALPTLLTFQVPNTYEINYHGRPLRSHSLGQRASAMMLFLLSQQEHDLVLIDQPEDDLDSQTVYEEVVKRIRKIKSNRQFIFATHNANFPVLGDSESVSAFSASDDRIAVSSASIDAADTQKLIIRIMEGGPEAFARRKTIYEHWKAGR</sequence>
<feature type="domain" description="Rad50/SbcC-type AAA" evidence="2">
    <location>
        <begin position="295"/>
        <end position="480"/>
    </location>
</feature>
<dbReference type="InterPro" id="IPR016195">
    <property type="entry name" value="Pol/histidinol_Pase-like"/>
</dbReference>
<protein>
    <submittedName>
        <fullName evidence="3">ATPase</fullName>
    </submittedName>
</protein>
<dbReference type="Pfam" id="PF13304">
    <property type="entry name" value="AAA_21"/>
    <property type="match status" value="1"/>
</dbReference>
<dbReference type="InterPro" id="IPR054787">
    <property type="entry name" value="TrlF_ATPase"/>
</dbReference>
<evidence type="ECO:0000259" key="1">
    <source>
        <dbReference type="Pfam" id="PF13304"/>
    </source>
</evidence>
<dbReference type="InterPro" id="IPR027417">
    <property type="entry name" value="P-loop_NTPase"/>
</dbReference>
<evidence type="ECO:0000259" key="2">
    <source>
        <dbReference type="Pfam" id="PF13476"/>
    </source>
</evidence>
<reference evidence="3 4" key="1">
    <citation type="submission" date="2020-08" db="EMBL/GenBank/DDBJ databases">
        <title>Genomic Encyclopedia of Type Strains, Phase IV (KMG-IV): sequencing the most valuable type-strain genomes for metagenomic binning, comparative biology and taxonomic classification.</title>
        <authorList>
            <person name="Goeker M."/>
        </authorList>
    </citation>
    <scope>NUCLEOTIDE SEQUENCE [LARGE SCALE GENOMIC DNA]</scope>
    <source>
        <strain evidence="3 4">DSM 17455</strain>
    </source>
</reference>
<dbReference type="PANTHER" id="PTHR32182:SF22">
    <property type="entry name" value="ATP-DEPENDENT ENDONUCLEASE, OLD FAMILY-RELATED"/>
    <property type="match status" value="1"/>
</dbReference>
<name>A0ABR6CG55_9HYPH</name>
<accession>A0ABR6CG55</accession>
<evidence type="ECO:0000313" key="3">
    <source>
        <dbReference type="EMBL" id="MBA9023691.1"/>
    </source>
</evidence>
<dbReference type="Gene3D" id="3.20.20.140">
    <property type="entry name" value="Metal-dependent hydrolases"/>
    <property type="match status" value="1"/>
</dbReference>
<dbReference type="Pfam" id="PF13476">
    <property type="entry name" value="AAA_23"/>
    <property type="match status" value="1"/>
</dbReference>
<dbReference type="InterPro" id="IPR003959">
    <property type="entry name" value="ATPase_AAA_core"/>
</dbReference>
<comment type="caution">
    <text evidence="3">The sequence shown here is derived from an EMBL/GenBank/DDBJ whole genome shotgun (WGS) entry which is preliminary data.</text>
</comment>
<dbReference type="PANTHER" id="PTHR32182">
    <property type="entry name" value="DNA REPLICATION AND REPAIR PROTEIN RECF"/>
    <property type="match status" value="1"/>
</dbReference>
<dbReference type="Proteomes" id="UP000587524">
    <property type="component" value="Unassembled WGS sequence"/>
</dbReference>
<dbReference type="SUPFAM" id="SSF89550">
    <property type="entry name" value="PHP domain-like"/>
    <property type="match status" value="1"/>
</dbReference>
<dbReference type="SUPFAM" id="SSF52540">
    <property type="entry name" value="P-loop containing nucleoside triphosphate hydrolases"/>
    <property type="match status" value="1"/>
</dbReference>
<dbReference type="NCBIfam" id="NF045780">
    <property type="entry name" value="TrlF_fam_ATP"/>
    <property type="match status" value="1"/>
</dbReference>
<keyword evidence="4" id="KW-1185">Reference proteome</keyword>
<evidence type="ECO:0000313" key="4">
    <source>
        <dbReference type="Proteomes" id="UP000587524"/>
    </source>
</evidence>
<gene>
    <name evidence="3" type="ORF">HNQ97_005719</name>
</gene>
<dbReference type="EMBL" id="JACJHZ010000038">
    <property type="protein sequence ID" value="MBA9023691.1"/>
    <property type="molecule type" value="Genomic_DNA"/>
</dbReference>
<dbReference type="Gene3D" id="3.40.50.300">
    <property type="entry name" value="P-loop containing nucleotide triphosphate hydrolases"/>
    <property type="match status" value="2"/>
</dbReference>
<feature type="domain" description="ATPase AAA-type core" evidence="1">
    <location>
        <begin position="757"/>
        <end position="827"/>
    </location>
</feature>
<proteinExistence type="predicted"/>